<evidence type="ECO:0000313" key="2">
    <source>
        <dbReference type="EMBL" id="TGD75291.1"/>
    </source>
</evidence>
<dbReference type="RefSeq" id="WP_135441430.1">
    <property type="nucleotide sequence ID" value="NZ_SRLE01000004.1"/>
</dbReference>
<organism evidence="2 3">
    <name type="scientific">Mangrovimicrobium sediminis</name>
    <dbReference type="NCBI Taxonomy" id="2562682"/>
    <lineage>
        <taxon>Bacteria</taxon>
        <taxon>Pseudomonadati</taxon>
        <taxon>Pseudomonadota</taxon>
        <taxon>Gammaproteobacteria</taxon>
        <taxon>Cellvibrionales</taxon>
        <taxon>Halieaceae</taxon>
        <taxon>Mangrovimicrobium</taxon>
    </lineage>
</organism>
<proteinExistence type="predicted"/>
<dbReference type="AlphaFoldDB" id="A0A4Z0M6Z4"/>
<feature type="chain" id="PRO_5021286893" description="Phosphate ABC transporter substrate-binding protein" evidence="1">
    <location>
        <begin position="23"/>
        <end position="142"/>
    </location>
</feature>
<dbReference type="EMBL" id="SRLE01000004">
    <property type="protein sequence ID" value="TGD75291.1"/>
    <property type="molecule type" value="Genomic_DNA"/>
</dbReference>
<gene>
    <name evidence="2" type="ORF">E4634_04675</name>
</gene>
<evidence type="ECO:0000256" key="1">
    <source>
        <dbReference type="SAM" id="SignalP"/>
    </source>
</evidence>
<sequence>MSRVIVAIFLVLATFAAKPALAELVVIANPESGVTELSQNEVINIYMGRYQKLSSGVIAFPVDLADARERFYKRLVDKTIAEINSYWARLVFTGRASPPRQMGSREEVLETVASNRGALGYLDESEVSGNVLIVFRLPAGQP</sequence>
<dbReference type="OrthoDB" id="5368544at2"/>
<accession>A0A4Z0M6Z4</accession>
<name>A0A4Z0M6Z4_9GAMM</name>
<evidence type="ECO:0008006" key="4">
    <source>
        <dbReference type="Google" id="ProtNLM"/>
    </source>
</evidence>
<dbReference type="Proteomes" id="UP000298050">
    <property type="component" value="Unassembled WGS sequence"/>
</dbReference>
<protein>
    <recommendedName>
        <fullName evidence="4">Phosphate ABC transporter substrate-binding protein</fullName>
    </recommendedName>
</protein>
<feature type="signal peptide" evidence="1">
    <location>
        <begin position="1"/>
        <end position="22"/>
    </location>
</feature>
<reference evidence="2 3" key="1">
    <citation type="submission" date="2019-04" db="EMBL/GenBank/DDBJ databases">
        <title>Taxonomy of novel Haliea sp. from mangrove soil of West Coast of India.</title>
        <authorList>
            <person name="Verma A."/>
            <person name="Kumar P."/>
            <person name="Krishnamurthi S."/>
        </authorList>
    </citation>
    <scope>NUCLEOTIDE SEQUENCE [LARGE SCALE GENOMIC DNA]</scope>
    <source>
        <strain evidence="2 3">SAOS-164</strain>
    </source>
</reference>
<comment type="caution">
    <text evidence="2">The sequence shown here is derived from an EMBL/GenBank/DDBJ whole genome shotgun (WGS) entry which is preliminary data.</text>
</comment>
<keyword evidence="3" id="KW-1185">Reference proteome</keyword>
<dbReference type="SUPFAM" id="SSF53850">
    <property type="entry name" value="Periplasmic binding protein-like II"/>
    <property type="match status" value="1"/>
</dbReference>
<keyword evidence="1" id="KW-0732">Signal</keyword>
<evidence type="ECO:0000313" key="3">
    <source>
        <dbReference type="Proteomes" id="UP000298050"/>
    </source>
</evidence>
<dbReference type="Gene3D" id="3.40.190.10">
    <property type="entry name" value="Periplasmic binding protein-like II"/>
    <property type="match status" value="1"/>
</dbReference>